<keyword evidence="2" id="KW-1185">Reference proteome</keyword>
<proteinExistence type="predicted"/>
<protein>
    <recommendedName>
        <fullName evidence="3">Secreted protein</fullName>
    </recommendedName>
</protein>
<dbReference type="AlphaFoldDB" id="A0AAV2N5H3"/>
<sequence>MNLVANIVIALYTPFPTVFINSHHCLVDANQLPSGPCERGLPNWNREKVGVFRWGTASFQVALANSCQPFGDGNFLSH</sequence>
<evidence type="ECO:0008006" key="3">
    <source>
        <dbReference type="Google" id="ProtNLM"/>
    </source>
</evidence>
<gene>
    <name evidence="1" type="ORF">LPLAT_LOCUS1296</name>
</gene>
<name>A0AAV2N5H3_9HYME</name>
<reference evidence="1" key="1">
    <citation type="submission" date="2024-04" db="EMBL/GenBank/DDBJ databases">
        <authorList>
            <consortium name="Molecular Ecology Group"/>
        </authorList>
    </citation>
    <scope>NUCLEOTIDE SEQUENCE</scope>
</reference>
<dbReference type="Proteomes" id="UP001497644">
    <property type="component" value="Chromosome 10"/>
</dbReference>
<evidence type="ECO:0000313" key="2">
    <source>
        <dbReference type="Proteomes" id="UP001497644"/>
    </source>
</evidence>
<evidence type="ECO:0000313" key="1">
    <source>
        <dbReference type="EMBL" id="CAL1674741.1"/>
    </source>
</evidence>
<organism evidence="1 2">
    <name type="scientific">Lasius platythorax</name>
    <dbReference type="NCBI Taxonomy" id="488582"/>
    <lineage>
        <taxon>Eukaryota</taxon>
        <taxon>Metazoa</taxon>
        <taxon>Ecdysozoa</taxon>
        <taxon>Arthropoda</taxon>
        <taxon>Hexapoda</taxon>
        <taxon>Insecta</taxon>
        <taxon>Pterygota</taxon>
        <taxon>Neoptera</taxon>
        <taxon>Endopterygota</taxon>
        <taxon>Hymenoptera</taxon>
        <taxon>Apocrita</taxon>
        <taxon>Aculeata</taxon>
        <taxon>Formicoidea</taxon>
        <taxon>Formicidae</taxon>
        <taxon>Formicinae</taxon>
        <taxon>Lasius</taxon>
        <taxon>Lasius</taxon>
    </lineage>
</organism>
<dbReference type="EMBL" id="OZ034833">
    <property type="protein sequence ID" value="CAL1674741.1"/>
    <property type="molecule type" value="Genomic_DNA"/>
</dbReference>
<accession>A0AAV2N5H3</accession>